<evidence type="ECO:0000313" key="4">
    <source>
        <dbReference type="Proteomes" id="UP001432075"/>
    </source>
</evidence>
<accession>A0ABZ1RVB6</accession>
<dbReference type="RefSeq" id="WP_037795057.1">
    <property type="nucleotide sequence ID" value="NZ_BMVE01000007.1"/>
</dbReference>
<dbReference type="GeneID" id="91407997"/>
<protein>
    <recommendedName>
        <fullName evidence="5">Secreted protein</fullName>
    </recommendedName>
</protein>
<keyword evidence="2" id="KW-0732">Signal</keyword>
<reference evidence="3" key="1">
    <citation type="submission" date="2022-10" db="EMBL/GenBank/DDBJ databases">
        <title>The complete genomes of actinobacterial strains from the NBC collection.</title>
        <authorList>
            <person name="Joergensen T.S."/>
            <person name="Alvarez Arevalo M."/>
            <person name="Sterndorff E.B."/>
            <person name="Faurdal D."/>
            <person name="Vuksanovic O."/>
            <person name="Mourched A.-S."/>
            <person name="Charusanti P."/>
            <person name="Shaw S."/>
            <person name="Blin K."/>
            <person name="Weber T."/>
        </authorList>
    </citation>
    <scope>NUCLEOTIDE SEQUENCE</scope>
    <source>
        <strain evidence="3">NBC_00283</strain>
    </source>
</reference>
<dbReference type="PROSITE" id="PS51318">
    <property type="entry name" value="TAT"/>
    <property type="match status" value="1"/>
</dbReference>
<dbReference type="EMBL" id="CP108057">
    <property type="protein sequence ID" value="WUO49982.1"/>
    <property type="molecule type" value="Genomic_DNA"/>
</dbReference>
<feature type="compositionally biased region" description="Low complexity" evidence="1">
    <location>
        <begin position="138"/>
        <end position="151"/>
    </location>
</feature>
<organism evidence="3 4">
    <name type="scientific">Streptomyces goshikiensis</name>
    <dbReference type="NCBI Taxonomy" id="1942"/>
    <lineage>
        <taxon>Bacteria</taxon>
        <taxon>Bacillati</taxon>
        <taxon>Actinomycetota</taxon>
        <taxon>Actinomycetes</taxon>
        <taxon>Kitasatosporales</taxon>
        <taxon>Streptomycetaceae</taxon>
        <taxon>Streptomyces</taxon>
    </lineage>
</organism>
<evidence type="ECO:0000256" key="1">
    <source>
        <dbReference type="SAM" id="MobiDB-lite"/>
    </source>
</evidence>
<sequence length="191" mass="20083">MYRRTRRAVVSSLLASSVVCGGAVVLAPAADAAAPAASCTVTPGPNDTYVTITGEGFTAPRKLNDGESTVDLAVGPDGTFRVQRFQKNVDYTVLAANENQNFVFVNCKRVGTAATPKPQNPQNTTPPLQPGSRRDVAQGRAAGTQAGAAAAKKSCETKPVADKSGAQHSDAYWQAWSQAANRSFNRVCNNR</sequence>
<feature type="signal peptide" evidence="2">
    <location>
        <begin position="1"/>
        <end position="32"/>
    </location>
</feature>
<gene>
    <name evidence="3" type="ORF">OHU17_31410</name>
</gene>
<feature type="chain" id="PRO_5045938408" description="Secreted protein" evidence="2">
    <location>
        <begin position="33"/>
        <end position="191"/>
    </location>
</feature>
<feature type="region of interest" description="Disordered" evidence="1">
    <location>
        <begin position="113"/>
        <end position="168"/>
    </location>
</feature>
<evidence type="ECO:0008006" key="5">
    <source>
        <dbReference type="Google" id="ProtNLM"/>
    </source>
</evidence>
<evidence type="ECO:0000313" key="3">
    <source>
        <dbReference type="EMBL" id="WUO49982.1"/>
    </source>
</evidence>
<dbReference type="InterPro" id="IPR006311">
    <property type="entry name" value="TAT_signal"/>
</dbReference>
<keyword evidence="4" id="KW-1185">Reference proteome</keyword>
<feature type="compositionally biased region" description="Low complexity" evidence="1">
    <location>
        <begin position="115"/>
        <end position="126"/>
    </location>
</feature>
<proteinExistence type="predicted"/>
<name>A0ABZ1RVB6_9ACTN</name>
<evidence type="ECO:0000256" key="2">
    <source>
        <dbReference type="SAM" id="SignalP"/>
    </source>
</evidence>
<dbReference type="Proteomes" id="UP001432075">
    <property type="component" value="Chromosome"/>
</dbReference>